<feature type="domain" description="F-box/LRR-repeat protein 15/At3g58940/PEG3-like LRR" evidence="1">
    <location>
        <begin position="4"/>
        <end position="148"/>
    </location>
</feature>
<name>A0AAV5EQS0_ELECO</name>
<proteinExistence type="predicted"/>
<dbReference type="AlphaFoldDB" id="A0AAV5EQS0"/>
<dbReference type="InterPro" id="IPR055411">
    <property type="entry name" value="LRR_FXL15/At3g58940/PEG3-like"/>
</dbReference>
<evidence type="ECO:0000313" key="2">
    <source>
        <dbReference type="EMBL" id="GJN24792.1"/>
    </source>
</evidence>
<organism evidence="2 3">
    <name type="scientific">Eleusine coracana subsp. coracana</name>
    <dbReference type="NCBI Taxonomy" id="191504"/>
    <lineage>
        <taxon>Eukaryota</taxon>
        <taxon>Viridiplantae</taxon>
        <taxon>Streptophyta</taxon>
        <taxon>Embryophyta</taxon>
        <taxon>Tracheophyta</taxon>
        <taxon>Spermatophyta</taxon>
        <taxon>Magnoliopsida</taxon>
        <taxon>Liliopsida</taxon>
        <taxon>Poales</taxon>
        <taxon>Poaceae</taxon>
        <taxon>PACMAD clade</taxon>
        <taxon>Chloridoideae</taxon>
        <taxon>Cynodonteae</taxon>
        <taxon>Eleusininae</taxon>
        <taxon>Eleusine</taxon>
    </lineage>
</organism>
<dbReference type="Proteomes" id="UP001054889">
    <property type="component" value="Unassembled WGS sequence"/>
</dbReference>
<evidence type="ECO:0000313" key="3">
    <source>
        <dbReference type="Proteomes" id="UP001054889"/>
    </source>
</evidence>
<reference evidence="2" key="2">
    <citation type="submission" date="2021-12" db="EMBL/GenBank/DDBJ databases">
        <title>Resequencing data analysis of finger millet.</title>
        <authorList>
            <person name="Hatakeyama M."/>
            <person name="Aluri S."/>
            <person name="Balachadran M.T."/>
            <person name="Sivarajan S.R."/>
            <person name="Poveda L."/>
            <person name="Shimizu-Inatsugi R."/>
            <person name="Schlapbach R."/>
            <person name="Sreeman S.M."/>
            <person name="Shimizu K.K."/>
        </authorList>
    </citation>
    <scope>NUCLEOTIDE SEQUENCE</scope>
</reference>
<accession>A0AAV5EQS0</accession>
<dbReference type="PANTHER" id="PTHR32141">
    <property type="match status" value="1"/>
</dbReference>
<keyword evidence="3" id="KW-1185">Reference proteome</keyword>
<reference evidence="2" key="1">
    <citation type="journal article" date="2018" name="DNA Res.">
        <title>Multiple hybrid de novo genome assembly of finger millet, an orphan allotetraploid crop.</title>
        <authorList>
            <person name="Hatakeyama M."/>
            <person name="Aluri S."/>
            <person name="Balachadran M.T."/>
            <person name="Sivarajan S.R."/>
            <person name="Patrignani A."/>
            <person name="Gruter S."/>
            <person name="Poveda L."/>
            <person name="Shimizu-Inatsugi R."/>
            <person name="Baeten J."/>
            <person name="Francoijs K.J."/>
            <person name="Nataraja K.N."/>
            <person name="Reddy Y.A.N."/>
            <person name="Phadnis S."/>
            <person name="Ravikumar R.L."/>
            <person name="Schlapbach R."/>
            <person name="Sreeman S.M."/>
            <person name="Shimizu K.K."/>
        </authorList>
    </citation>
    <scope>NUCLEOTIDE SEQUENCE</scope>
</reference>
<evidence type="ECO:0000259" key="1">
    <source>
        <dbReference type="Pfam" id="PF24758"/>
    </source>
</evidence>
<dbReference type="Pfam" id="PF24758">
    <property type="entry name" value="LRR_At5g56370"/>
    <property type="match status" value="1"/>
</dbReference>
<dbReference type="EMBL" id="BQKI01000077">
    <property type="protein sequence ID" value="GJN24792.1"/>
    <property type="molecule type" value="Genomic_DNA"/>
</dbReference>
<dbReference type="PANTHER" id="PTHR32141:SF168">
    <property type="entry name" value="OS12G0595200 PROTEIN"/>
    <property type="match status" value="1"/>
</dbReference>
<dbReference type="InterPro" id="IPR055302">
    <property type="entry name" value="F-box_dom-containing"/>
</dbReference>
<sequence>MHLFSSTLRVARFGGCSFPDADGGSNSMLRLPLLNQLSLLNVAISESSLRSLLDGCPVLESLLLAERTCSCIQIISGTLKSIGLQSGSGGTTMLQELIIEDAPLLERFIFVGTGFSGVVVSIISAPKLGVLGNLPVNGFILKFGTEIIFLIRTGKEVL</sequence>
<gene>
    <name evidence="2" type="primary">gb12557</name>
    <name evidence="2" type="ORF">PR202_gb12557</name>
</gene>
<comment type="caution">
    <text evidence="2">The sequence shown here is derived from an EMBL/GenBank/DDBJ whole genome shotgun (WGS) entry which is preliminary data.</text>
</comment>
<protein>
    <recommendedName>
        <fullName evidence="1">F-box/LRR-repeat protein 15/At3g58940/PEG3-like LRR domain-containing protein</fullName>
    </recommendedName>
</protein>